<evidence type="ECO:0000313" key="1">
    <source>
        <dbReference type="EMBL" id="SLM52742.1"/>
    </source>
</evidence>
<dbReference type="AlphaFoldDB" id="A0A1W1II78"/>
<dbReference type="RefSeq" id="WP_086943493.1">
    <property type="nucleotide sequence ID" value="NZ_FONM01000026.1"/>
</dbReference>
<gene>
    <name evidence="1" type="ORF">TPAS_2449</name>
</gene>
<organism evidence="1 2">
    <name type="scientific">Trichococcus pasteurii</name>
    <dbReference type="NCBI Taxonomy" id="43064"/>
    <lineage>
        <taxon>Bacteria</taxon>
        <taxon>Bacillati</taxon>
        <taxon>Bacillota</taxon>
        <taxon>Bacilli</taxon>
        <taxon>Lactobacillales</taxon>
        <taxon>Carnobacteriaceae</taxon>
        <taxon>Trichococcus</taxon>
    </lineage>
</organism>
<keyword evidence="2" id="KW-1185">Reference proteome</keyword>
<protein>
    <recommendedName>
        <fullName evidence="3">Capsule biosynthesis phosphatase</fullName>
    </recommendedName>
</protein>
<accession>A0A1W1II78</accession>
<dbReference type="InterPro" id="IPR036412">
    <property type="entry name" value="HAD-like_sf"/>
</dbReference>
<name>A0A1W1II78_9LACT</name>
<evidence type="ECO:0000313" key="2">
    <source>
        <dbReference type="Proteomes" id="UP000195985"/>
    </source>
</evidence>
<dbReference type="SUPFAM" id="SSF56784">
    <property type="entry name" value="HAD-like"/>
    <property type="match status" value="1"/>
</dbReference>
<dbReference type="InterPro" id="IPR023214">
    <property type="entry name" value="HAD_sf"/>
</dbReference>
<dbReference type="CDD" id="cd01427">
    <property type="entry name" value="HAD_like"/>
    <property type="match status" value="1"/>
</dbReference>
<reference evidence="2" key="1">
    <citation type="submission" date="2016-04" db="EMBL/GenBank/DDBJ databases">
        <authorList>
            <person name="Strepis N."/>
        </authorList>
    </citation>
    <scope>NUCLEOTIDE SEQUENCE [LARGE SCALE GENOMIC DNA]</scope>
</reference>
<dbReference type="Gene3D" id="3.40.50.1000">
    <property type="entry name" value="HAD superfamily/HAD-like"/>
    <property type="match status" value="1"/>
</dbReference>
<dbReference type="Proteomes" id="UP000195985">
    <property type="component" value="Unassembled WGS sequence"/>
</dbReference>
<dbReference type="EMBL" id="FWEY01000009">
    <property type="protein sequence ID" value="SLM52742.1"/>
    <property type="molecule type" value="Genomic_DNA"/>
</dbReference>
<dbReference type="STRING" id="43064.SAMN04488086_1268"/>
<dbReference type="OrthoDB" id="573782at2"/>
<proteinExistence type="predicted"/>
<sequence length="136" mass="15999">MSANLKEYSFIFDIDGTLCPVKGKEERYEDLVPYENVLDKLRYYKSQGVKVILFTSRNMNSYNGNLGLINKNTAKILLEWLDKWDIPYDEIMYGKPWPGHKGFYVDDRSIRPDEFLNNTIEELESICQSIEEQVNE</sequence>
<evidence type="ECO:0008006" key="3">
    <source>
        <dbReference type="Google" id="ProtNLM"/>
    </source>
</evidence>